<proteinExistence type="predicted"/>
<dbReference type="Proteomes" id="UP000293846">
    <property type="component" value="Unassembled WGS sequence"/>
</dbReference>
<evidence type="ECO:0000313" key="2">
    <source>
        <dbReference type="Proteomes" id="UP000293846"/>
    </source>
</evidence>
<dbReference type="EMBL" id="SJTH01000098">
    <property type="protein sequence ID" value="TCJ00964.1"/>
    <property type="molecule type" value="Genomic_DNA"/>
</dbReference>
<dbReference type="RefSeq" id="WP_131239507.1">
    <property type="nucleotide sequence ID" value="NZ_SJTH01000098.1"/>
</dbReference>
<evidence type="ECO:0008006" key="3">
    <source>
        <dbReference type="Google" id="ProtNLM"/>
    </source>
</evidence>
<protein>
    <recommendedName>
        <fullName evidence="3">DUF2187 domain-containing protein</fullName>
    </recommendedName>
</protein>
<reference evidence="1 2" key="1">
    <citation type="submission" date="2019-03" db="EMBL/GenBank/DDBJ databases">
        <authorList>
            <person name="Jensen L."/>
            <person name="Storgaard J."/>
            <person name="Sulaj E."/>
            <person name="Schramm A."/>
            <person name="Marshall I.P.G."/>
        </authorList>
    </citation>
    <scope>NUCLEOTIDE SEQUENCE [LARGE SCALE GENOMIC DNA]</scope>
    <source>
        <strain evidence="1 2">2017H2G3</strain>
    </source>
</reference>
<organism evidence="1 2">
    <name type="scientific">Cytobacillus praedii</name>
    <dbReference type="NCBI Taxonomy" id="1742358"/>
    <lineage>
        <taxon>Bacteria</taxon>
        <taxon>Bacillati</taxon>
        <taxon>Bacillota</taxon>
        <taxon>Bacilli</taxon>
        <taxon>Bacillales</taxon>
        <taxon>Bacillaceae</taxon>
        <taxon>Cytobacillus</taxon>
    </lineage>
</organism>
<name>A0A4R1ANS1_9BACI</name>
<dbReference type="AlphaFoldDB" id="A0A4R1ANS1"/>
<accession>A0A4R1ANS1</accession>
<keyword evidence="2" id="KW-1185">Reference proteome</keyword>
<sequence length="61" mass="7509">MKIGQRVRVIEEESLFHERLGTIMKIERYYIVVQLDNYPYEMKFIDEELKLVEGVEWLFKL</sequence>
<comment type="caution">
    <text evidence="1">The sequence shown here is derived from an EMBL/GenBank/DDBJ whole genome shotgun (WGS) entry which is preliminary data.</text>
</comment>
<evidence type="ECO:0000313" key="1">
    <source>
        <dbReference type="EMBL" id="TCJ00964.1"/>
    </source>
</evidence>
<gene>
    <name evidence="1" type="ORF">E0Y62_26405</name>
</gene>